<dbReference type="AlphaFoldDB" id="A0AAD7IQ80"/>
<evidence type="ECO:0000313" key="2">
    <source>
        <dbReference type="EMBL" id="KAJ7748178.1"/>
    </source>
</evidence>
<evidence type="ECO:0000256" key="1">
    <source>
        <dbReference type="SAM" id="Phobius"/>
    </source>
</evidence>
<keyword evidence="1" id="KW-0812">Transmembrane</keyword>
<comment type="caution">
    <text evidence="2">The sequence shown here is derived from an EMBL/GenBank/DDBJ whole genome shotgun (WGS) entry which is preliminary data.</text>
</comment>
<feature type="transmembrane region" description="Helical" evidence="1">
    <location>
        <begin position="236"/>
        <end position="264"/>
    </location>
</feature>
<proteinExistence type="predicted"/>
<keyword evidence="1" id="KW-1133">Transmembrane helix</keyword>
<protein>
    <submittedName>
        <fullName evidence="2">Uncharacterized protein</fullName>
    </submittedName>
</protein>
<name>A0AAD7IQ80_9AGAR</name>
<sequence length="427" mass="46524">MAEIAPPPYVGANVADHVDIKVTSTETQKVQQLSAEAKTAATSILEDPSNRQLIKDSIDTLCTQTLEARKAFEDISVLLDTFDARKFKTKEDKDIEPLRPAWETLRARYNALLDKSKSDAVSIKAICDDYKVNVLSLLTEDLSLRMKDVKDEIRGFQARTEKAAKAAKGNSDSFDALRVDVKLCKARIEAAFGDASADPTGRGPILQTEIKDLQQKIGEAQKYIDDCMLALKAAGVVTGVGGVLCAFCPLAAILVAGAAFAAAGAKIAANKKQKELDGGDIDLHCLQHLTSRPCVGYKASLTIKQKELAAIAEREKILENLRTQLQNDTSNFTTIMNQLTALSTFWKAASLLSLPPEMIFLTFVQTPQTSADLTSLTIHLETAYSDDTTMRTFKKTLGDGLAGHIYLTLSEVLGKYISQMSMLEPTK</sequence>
<dbReference type="Gene3D" id="1.20.1170.10">
    <property type="match status" value="1"/>
</dbReference>
<keyword evidence="3" id="KW-1185">Reference proteome</keyword>
<dbReference type="Proteomes" id="UP001215280">
    <property type="component" value="Unassembled WGS sequence"/>
</dbReference>
<keyword evidence="1" id="KW-0472">Membrane</keyword>
<gene>
    <name evidence="2" type="ORF">DFH07DRAFT_775801</name>
</gene>
<dbReference type="EMBL" id="JARJLG010000091">
    <property type="protein sequence ID" value="KAJ7748178.1"/>
    <property type="molecule type" value="Genomic_DNA"/>
</dbReference>
<accession>A0AAD7IQ80</accession>
<evidence type="ECO:0000313" key="3">
    <source>
        <dbReference type="Proteomes" id="UP001215280"/>
    </source>
</evidence>
<reference evidence="2" key="1">
    <citation type="submission" date="2023-03" db="EMBL/GenBank/DDBJ databases">
        <title>Massive genome expansion in bonnet fungi (Mycena s.s.) driven by repeated elements and novel gene families across ecological guilds.</title>
        <authorList>
            <consortium name="Lawrence Berkeley National Laboratory"/>
            <person name="Harder C.B."/>
            <person name="Miyauchi S."/>
            <person name="Viragh M."/>
            <person name="Kuo A."/>
            <person name="Thoen E."/>
            <person name="Andreopoulos B."/>
            <person name="Lu D."/>
            <person name="Skrede I."/>
            <person name="Drula E."/>
            <person name="Henrissat B."/>
            <person name="Morin E."/>
            <person name="Kohler A."/>
            <person name="Barry K."/>
            <person name="LaButti K."/>
            <person name="Morin E."/>
            <person name="Salamov A."/>
            <person name="Lipzen A."/>
            <person name="Mereny Z."/>
            <person name="Hegedus B."/>
            <person name="Baldrian P."/>
            <person name="Stursova M."/>
            <person name="Weitz H."/>
            <person name="Taylor A."/>
            <person name="Grigoriev I.V."/>
            <person name="Nagy L.G."/>
            <person name="Martin F."/>
            <person name="Kauserud H."/>
        </authorList>
    </citation>
    <scope>NUCLEOTIDE SEQUENCE</scope>
    <source>
        <strain evidence="2">CBHHK188m</strain>
    </source>
</reference>
<organism evidence="2 3">
    <name type="scientific">Mycena maculata</name>
    <dbReference type="NCBI Taxonomy" id="230809"/>
    <lineage>
        <taxon>Eukaryota</taxon>
        <taxon>Fungi</taxon>
        <taxon>Dikarya</taxon>
        <taxon>Basidiomycota</taxon>
        <taxon>Agaricomycotina</taxon>
        <taxon>Agaricomycetes</taxon>
        <taxon>Agaricomycetidae</taxon>
        <taxon>Agaricales</taxon>
        <taxon>Marasmiineae</taxon>
        <taxon>Mycenaceae</taxon>
        <taxon>Mycena</taxon>
    </lineage>
</organism>